<dbReference type="InterPro" id="IPR027065">
    <property type="entry name" value="Lon_Prtase"/>
</dbReference>
<organism evidence="5 6">
    <name type="scientific">Thalassorhabdus alkalitolerans</name>
    <dbReference type="NCBI Taxonomy" id="2282697"/>
    <lineage>
        <taxon>Bacteria</taxon>
        <taxon>Bacillati</taxon>
        <taxon>Bacillota</taxon>
        <taxon>Bacilli</taxon>
        <taxon>Bacillales</taxon>
        <taxon>Bacillaceae</taxon>
        <taxon>Thalassorhabdus</taxon>
    </lineage>
</organism>
<keyword evidence="1" id="KW-0720">Serine protease</keyword>
<feature type="domain" description="PDZ" evidence="3">
    <location>
        <begin position="106"/>
        <end position="191"/>
    </location>
</feature>
<evidence type="ECO:0000259" key="3">
    <source>
        <dbReference type="PROSITE" id="PS50106"/>
    </source>
</evidence>
<dbReference type="RefSeq" id="WP_385939340.1">
    <property type="nucleotide sequence ID" value="NZ_JBHSOZ010000003.1"/>
</dbReference>
<dbReference type="SUPFAM" id="SSF54211">
    <property type="entry name" value="Ribosomal protein S5 domain 2-like"/>
    <property type="match status" value="1"/>
</dbReference>
<keyword evidence="2" id="KW-0472">Membrane</keyword>
<dbReference type="SUPFAM" id="SSF50156">
    <property type="entry name" value="PDZ domain-like"/>
    <property type="match status" value="1"/>
</dbReference>
<dbReference type="SMART" id="SM00228">
    <property type="entry name" value="PDZ"/>
    <property type="match status" value="1"/>
</dbReference>
<evidence type="ECO:0000256" key="2">
    <source>
        <dbReference type="SAM" id="Phobius"/>
    </source>
</evidence>
<evidence type="ECO:0000256" key="1">
    <source>
        <dbReference type="PROSITE-ProRule" id="PRU01122"/>
    </source>
</evidence>
<keyword evidence="1 5" id="KW-0378">Hydrolase</keyword>
<dbReference type="InterPro" id="IPR014721">
    <property type="entry name" value="Ribsml_uS5_D2-typ_fold_subgr"/>
</dbReference>
<dbReference type="InterPro" id="IPR020568">
    <property type="entry name" value="Ribosomal_Su5_D2-typ_SF"/>
</dbReference>
<comment type="similarity">
    <text evidence="1">Belongs to the peptidase S16 family.</text>
</comment>
<keyword evidence="2" id="KW-0812">Transmembrane</keyword>
<evidence type="ECO:0000313" key="6">
    <source>
        <dbReference type="Proteomes" id="UP001596142"/>
    </source>
</evidence>
<dbReference type="Proteomes" id="UP001596142">
    <property type="component" value="Unassembled WGS sequence"/>
</dbReference>
<evidence type="ECO:0000313" key="5">
    <source>
        <dbReference type="EMBL" id="MFC5712258.1"/>
    </source>
</evidence>
<dbReference type="PROSITE" id="PS50106">
    <property type="entry name" value="PDZ"/>
    <property type="match status" value="1"/>
</dbReference>
<reference evidence="6" key="1">
    <citation type="journal article" date="2019" name="Int. J. Syst. Evol. Microbiol.">
        <title>The Global Catalogue of Microorganisms (GCM) 10K type strain sequencing project: providing services to taxonomists for standard genome sequencing and annotation.</title>
        <authorList>
            <consortium name="The Broad Institute Genomics Platform"/>
            <consortium name="The Broad Institute Genome Sequencing Center for Infectious Disease"/>
            <person name="Wu L."/>
            <person name="Ma J."/>
        </authorList>
    </citation>
    <scope>NUCLEOTIDE SEQUENCE [LARGE SCALE GENOMIC DNA]</scope>
    <source>
        <strain evidence="6">CECT 7184</strain>
    </source>
</reference>
<feature type="transmembrane region" description="Helical" evidence="2">
    <location>
        <begin position="12"/>
        <end position="34"/>
    </location>
</feature>
<dbReference type="Gene3D" id="2.30.42.10">
    <property type="match status" value="1"/>
</dbReference>
<dbReference type="InterPro" id="IPR008269">
    <property type="entry name" value="Lon_proteolytic"/>
</dbReference>
<protein>
    <recommendedName>
        <fullName evidence="1">endopeptidase La</fullName>
        <ecNumber evidence="1">3.4.21.53</ecNumber>
    </recommendedName>
</protein>
<dbReference type="NCBIfam" id="NF041438">
    <property type="entry name" value="SepM_fam_S16"/>
    <property type="match status" value="1"/>
</dbReference>
<dbReference type="EMBL" id="JBHSOZ010000003">
    <property type="protein sequence ID" value="MFC5712258.1"/>
    <property type="molecule type" value="Genomic_DNA"/>
</dbReference>
<dbReference type="GO" id="GO:0006508">
    <property type="term" value="P:proteolysis"/>
    <property type="evidence" value="ECO:0007669"/>
    <property type="project" value="UniProtKB-KW"/>
</dbReference>
<dbReference type="GO" id="GO:0008233">
    <property type="term" value="F:peptidase activity"/>
    <property type="evidence" value="ECO:0007669"/>
    <property type="project" value="UniProtKB-KW"/>
</dbReference>
<dbReference type="InterPro" id="IPR036034">
    <property type="entry name" value="PDZ_sf"/>
</dbReference>
<keyword evidence="2" id="KW-1133">Transmembrane helix</keyword>
<dbReference type="PANTHER" id="PTHR10046">
    <property type="entry name" value="ATP DEPENDENT LON PROTEASE FAMILY MEMBER"/>
    <property type="match status" value="1"/>
</dbReference>
<gene>
    <name evidence="5" type="ORF">ACFPU1_05650</name>
</gene>
<keyword evidence="1 5" id="KW-0645">Protease</keyword>
<sequence>MESKKKRGISRSWIAVILIIALLAVYQIPLPYYYSQPGEAVALADMIEVTEGYGEEGQFYLTTVRQRRANLPLYMWAQMSDYRELLHEELFLRSGETDEEYFHRQTMLMTDSQEAAKIVAYREAGHEVNIDYQGVRVTEVIDEMDAANHLEGGDLIQQINGQRINTLDDLHGNLDGKEAGDEVELLVVRENEEIEVTVKMDTFPSDMDDTERAGLGIMYPVTEREVTFEPETNIEAGAIGGPSAGLMFSLEIYNQLTEGDITKGLNIAGSGSIDEDGNIGRIGGIKQKVVAAENSGIDVFFAPDDDLGEISNYEEAMEAAEDINAEMEVVAVETFDDAITFLESYEP</sequence>
<dbReference type="Pfam" id="PF05362">
    <property type="entry name" value="Lon_C"/>
    <property type="match status" value="1"/>
</dbReference>
<dbReference type="PROSITE" id="PS51786">
    <property type="entry name" value="LON_PROTEOLYTIC"/>
    <property type="match status" value="1"/>
</dbReference>
<evidence type="ECO:0000259" key="4">
    <source>
        <dbReference type="PROSITE" id="PS51786"/>
    </source>
</evidence>
<dbReference type="Gene3D" id="3.30.230.10">
    <property type="match status" value="1"/>
</dbReference>
<feature type="active site" evidence="1">
    <location>
        <position position="288"/>
    </location>
</feature>
<name>A0ABW0YP52_9BACI</name>
<dbReference type="EC" id="3.4.21.53" evidence="1"/>
<keyword evidence="6" id="KW-1185">Reference proteome</keyword>
<feature type="domain" description="Lon proteolytic" evidence="4">
    <location>
        <begin position="239"/>
        <end position="345"/>
    </location>
</feature>
<proteinExistence type="inferred from homology"/>
<feature type="active site" evidence="1">
    <location>
        <position position="243"/>
    </location>
</feature>
<dbReference type="Pfam" id="PF13180">
    <property type="entry name" value="PDZ_2"/>
    <property type="match status" value="1"/>
</dbReference>
<accession>A0ABW0YP52</accession>
<comment type="caution">
    <text evidence="5">The sequence shown here is derived from an EMBL/GenBank/DDBJ whole genome shotgun (WGS) entry which is preliminary data.</text>
</comment>
<dbReference type="InterPro" id="IPR001478">
    <property type="entry name" value="PDZ"/>
</dbReference>
<comment type="catalytic activity">
    <reaction evidence="1">
        <text>Hydrolysis of proteins in presence of ATP.</text>
        <dbReference type="EC" id="3.4.21.53"/>
    </reaction>
</comment>